<keyword evidence="5" id="KW-0158">Chromosome</keyword>
<evidence type="ECO:0000256" key="3">
    <source>
        <dbReference type="ARBA" id="ARBA00006585"/>
    </source>
</evidence>
<proteinExistence type="inferred from homology"/>
<keyword evidence="9" id="KW-0539">Nucleus</keyword>
<dbReference type="PANTHER" id="PTHR28547:SF1">
    <property type="entry name" value="PROTEIN MMS22-LIKE"/>
    <property type="match status" value="1"/>
</dbReference>
<keyword evidence="14" id="KW-1185">Reference proteome</keyword>
<dbReference type="GO" id="GO:0043596">
    <property type="term" value="C:nuclear replication fork"/>
    <property type="evidence" value="ECO:0007669"/>
    <property type="project" value="TreeGrafter"/>
</dbReference>
<keyword evidence="8" id="KW-0234">DNA repair</keyword>
<evidence type="ECO:0000313" key="13">
    <source>
        <dbReference type="EMBL" id="KAI6655266.1"/>
    </source>
</evidence>
<evidence type="ECO:0000259" key="12">
    <source>
        <dbReference type="Pfam" id="PF14911"/>
    </source>
</evidence>
<dbReference type="PANTHER" id="PTHR28547">
    <property type="entry name" value="PROTEIN MMS22-LIKE"/>
    <property type="match status" value="1"/>
</dbReference>
<dbReference type="AlphaFoldDB" id="A0AAV7K292"/>
<evidence type="ECO:0000256" key="9">
    <source>
        <dbReference type="ARBA" id="ARBA00023242"/>
    </source>
</evidence>
<dbReference type="GO" id="GO:0031297">
    <property type="term" value="P:replication fork processing"/>
    <property type="evidence" value="ECO:0007669"/>
    <property type="project" value="InterPro"/>
</dbReference>
<keyword evidence="7" id="KW-0156">Chromatin regulator</keyword>
<dbReference type="EMBL" id="JAKMXF010000210">
    <property type="protein sequence ID" value="KAI6655266.1"/>
    <property type="molecule type" value="Genomic_DNA"/>
</dbReference>
<dbReference type="InterPro" id="IPR029425">
    <property type="entry name" value="MMS22L_N"/>
</dbReference>
<dbReference type="Pfam" id="PF14911">
    <property type="entry name" value="MMS22L_C"/>
    <property type="match status" value="1"/>
</dbReference>
<dbReference type="GO" id="GO:0000724">
    <property type="term" value="P:double-strand break repair via homologous recombination"/>
    <property type="evidence" value="ECO:0007669"/>
    <property type="project" value="InterPro"/>
</dbReference>
<evidence type="ECO:0000256" key="8">
    <source>
        <dbReference type="ARBA" id="ARBA00023204"/>
    </source>
</evidence>
<protein>
    <recommendedName>
        <fullName evidence="4">Protein MMS22-like</fullName>
    </recommendedName>
    <alternativeName>
        <fullName evidence="10">Methyl methanesulfonate-sensitivity protein 22-like</fullName>
    </alternativeName>
</protein>
<comment type="caution">
    <text evidence="13">The sequence shown here is derived from an EMBL/GenBank/DDBJ whole genome shotgun (WGS) entry which is preliminary data.</text>
</comment>
<evidence type="ECO:0000256" key="5">
    <source>
        <dbReference type="ARBA" id="ARBA00022454"/>
    </source>
</evidence>
<evidence type="ECO:0000256" key="2">
    <source>
        <dbReference type="ARBA" id="ARBA00004286"/>
    </source>
</evidence>
<evidence type="ECO:0000313" key="14">
    <source>
        <dbReference type="Proteomes" id="UP001165289"/>
    </source>
</evidence>
<accession>A0AAV7K292</accession>
<evidence type="ECO:0000256" key="4">
    <source>
        <dbReference type="ARBA" id="ARBA00021061"/>
    </source>
</evidence>
<keyword evidence="6" id="KW-0227">DNA damage</keyword>
<name>A0AAV7K292_9METZ</name>
<organism evidence="13 14">
    <name type="scientific">Oopsacas minuta</name>
    <dbReference type="NCBI Taxonomy" id="111878"/>
    <lineage>
        <taxon>Eukaryota</taxon>
        <taxon>Metazoa</taxon>
        <taxon>Porifera</taxon>
        <taxon>Hexactinellida</taxon>
        <taxon>Hexasterophora</taxon>
        <taxon>Lyssacinosida</taxon>
        <taxon>Leucopsacidae</taxon>
        <taxon>Oopsacas</taxon>
    </lineage>
</organism>
<dbReference type="InterPro" id="IPR029424">
    <property type="entry name" value="MMS22L_C"/>
</dbReference>
<gene>
    <name evidence="13" type="ORF">LOD99_2554</name>
</gene>
<feature type="domain" description="MMS22-like C-terminal" evidence="12">
    <location>
        <begin position="775"/>
        <end position="1093"/>
    </location>
</feature>
<dbReference type="InterPro" id="IPR042320">
    <property type="entry name" value="MMS22-like"/>
</dbReference>
<evidence type="ECO:0000256" key="1">
    <source>
        <dbReference type="ARBA" id="ARBA00004123"/>
    </source>
</evidence>
<dbReference type="Proteomes" id="UP001165289">
    <property type="component" value="Unassembled WGS sequence"/>
</dbReference>
<comment type="similarity">
    <text evidence="3">Belongs to the MMS22 family. MMS22L subfamily.</text>
</comment>
<evidence type="ECO:0000256" key="10">
    <source>
        <dbReference type="ARBA" id="ARBA00033326"/>
    </source>
</evidence>
<dbReference type="GO" id="GO:0006325">
    <property type="term" value="P:chromatin organization"/>
    <property type="evidence" value="ECO:0007669"/>
    <property type="project" value="UniProtKB-KW"/>
</dbReference>
<evidence type="ECO:0000256" key="7">
    <source>
        <dbReference type="ARBA" id="ARBA00022853"/>
    </source>
</evidence>
<comment type="subcellular location">
    <subcellularLocation>
        <location evidence="2">Chromosome</location>
    </subcellularLocation>
    <subcellularLocation>
        <location evidence="1">Nucleus</location>
    </subcellularLocation>
</comment>
<dbReference type="Pfam" id="PF14910">
    <property type="entry name" value="MMS22L_N"/>
    <property type="match status" value="1"/>
</dbReference>
<feature type="domain" description="Protein MMS22-like N-terminal" evidence="11">
    <location>
        <begin position="201"/>
        <end position="516"/>
    </location>
</feature>
<evidence type="ECO:0000259" key="11">
    <source>
        <dbReference type="Pfam" id="PF14910"/>
    </source>
</evidence>
<evidence type="ECO:0000256" key="6">
    <source>
        <dbReference type="ARBA" id="ARBA00022763"/>
    </source>
</evidence>
<sequence length="1095" mass="126468">MISQKWYSNGLELNEDDERSYTREEFSLFSFDYSNSFIPYSAEFYKDTVNLFSIIFLSFSDFVTNHKAMFNLFKQHLMLSEESALTHVSVPNLSHLQHCHVFLHFLVYSLASASPREWNKCDLQLFGDTVSSQLETVCLLVIQLSEANRSSNMMIPSPHAPQEVHPYTQLLIDIKTHLLLSHHYITRLVPEYKSHTFEFIKYIWTDLLEQSLVIFSTHSDLLRLNFSPFNCYSHIEIWCLSAQLSDILTADGQVSGFWNLFIPTLLSFSDSISLPLEKNKFVWWLLVNLSRVLPLYMHKHQISCWELCRDCVITLANLQSDSSSPQLAFSLWSIIKLSKYWGQSMDSVMLLWESFSKKLGDMTNNTNHKAMSVRNISELRYHIINNPSEVNNPLQVSSFELFLRFFSLQFSLVEELPTDYWKRYKGRFYSKLSFRRLQNLKSDSILNLYLLTFVLGYKTDADDVIDKSSELFLKLLSNSSSVVPSATLLLIWESLFGLFHVFTDKAISLSNYLSKILPKLCEYQNIAMFDANYAKLHWEVCNLMWLELPELSSCPELIHSVLEVLQELYVSHYSAFHKEHIVVTALNITQVLISIYNLLVDNSSVRETSEKVCLFLWEFGYPNWRQDHLSVSSVPEMGPLISRLILLSIISECNPVVSFSDVVKEVLFCNNLPCQVGCLFIQGFICEEIGRRHVSQHLIFIQLFTKAWVLYIIQTHRYPQFTPSLIACTNLLRTLSIFGQTTTVSCLSDVIIIFESLLKQITLTGESYRDSQYFFISEFLEWIEPHLCDPSTSKECLFAIYRLSYSLVRYCPAVIYSHTQTNCILPRLIEYLFFPTHSLSKLPHPAHLDCVRGFLIEFLSSLFMLQSETDQFIQRKIRQLFSKYFYRFQQQSQGNVLVSSKDNPFLSLFDSDLVTEQNSFPTNLHPALCALSVIRGLFLKLPQPPTTLIQTLLFLHKMTDIASNELLASSGEHLLFPMLGCLLACNECPTNREPQQIRELAETVIQRILRAVTRMTSICHRHKLVESITTFVAANMPSCHGKVFTTLRIIAQIDPHLIALCIGEFRSLLLEFEKGNPKVAAEIRIELNRLESILK</sequence>
<reference evidence="13 14" key="1">
    <citation type="journal article" date="2023" name="BMC Biol.">
        <title>The compact genome of the sponge Oopsacas minuta (Hexactinellida) is lacking key metazoan core genes.</title>
        <authorList>
            <person name="Santini S."/>
            <person name="Schenkelaars Q."/>
            <person name="Jourda C."/>
            <person name="Duchesne M."/>
            <person name="Belahbib H."/>
            <person name="Rocher C."/>
            <person name="Selva M."/>
            <person name="Riesgo A."/>
            <person name="Vervoort M."/>
            <person name="Leys S.P."/>
            <person name="Kodjabachian L."/>
            <person name="Le Bivic A."/>
            <person name="Borchiellini C."/>
            <person name="Claverie J.M."/>
            <person name="Renard E."/>
        </authorList>
    </citation>
    <scope>NUCLEOTIDE SEQUENCE [LARGE SCALE GENOMIC DNA]</scope>
    <source>
        <strain evidence="13">SPO-2</strain>
    </source>
</reference>